<dbReference type="OrthoDB" id="49932at2759"/>
<keyword evidence="1" id="KW-1133">Transmembrane helix</keyword>
<gene>
    <name evidence="2" type="ORF">SEMRO_103_G052340.1</name>
</gene>
<dbReference type="AlphaFoldDB" id="A0A9N8DIK8"/>
<organism evidence="2 3">
    <name type="scientific">Seminavis robusta</name>
    <dbReference type="NCBI Taxonomy" id="568900"/>
    <lineage>
        <taxon>Eukaryota</taxon>
        <taxon>Sar</taxon>
        <taxon>Stramenopiles</taxon>
        <taxon>Ochrophyta</taxon>
        <taxon>Bacillariophyta</taxon>
        <taxon>Bacillariophyceae</taxon>
        <taxon>Bacillariophycidae</taxon>
        <taxon>Naviculales</taxon>
        <taxon>Naviculaceae</taxon>
        <taxon>Seminavis</taxon>
    </lineage>
</organism>
<keyword evidence="1" id="KW-0812">Transmembrane</keyword>
<feature type="transmembrane region" description="Helical" evidence="1">
    <location>
        <begin position="40"/>
        <end position="58"/>
    </location>
</feature>
<keyword evidence="3" id="KW-1185">Reference proteome</keyword>
<sequence length="88" mass="10376">MSILEKVLSPSWYANSVANSRVAMYNYYHPLMKAGSSKPFWHLMLFTSVAMYSTSYMARDYQRIKQKLINQEKAVHEYNEKHGIVEEH</sequence>
<keyword evidence="1" id="KW-0472">Membrane</keyword>
<evidence type="ECO:0000256" key="1">
    <source>
        <dbReference type="SAM" id="Phobius"/>
    </source>
</evidence>
<dbReference type="EMBL" id="CAICTM010000102">
    <property type="protein sequence ID" value="CAB9501230.1"/>
    <property type="molecule type" value="Genomic_DNA"/>
</dbReference>
<comment type="caution">
    <text evidence="2">The sequence shown here is derived from an EMBL/GenBank/DDBJ whole genome shotgun (WGS) entry which is preliminary data.</text>
</comment>
<evidence type="ECO:0000313" key="2">
    <source>
        <dbReference type="EMBL" id="CAB9501230.1"/>
    </source>
</evidence>
<accession>A0A9N8DIK8</accession>
<dbReference type="Proteomes" id="UP001153069">
    <property type="component" value="Unassembled WGS sequence"/>
</dbReference>
<proteinExistence type="predicted"/>
<protein>
    <submittedName>
        <fullName evidence="2">Uncharacterized protein</fullName>
    </submittedName>
</protein>
<evidence type="ECO:0000313" key="3">
    <source>
        <dbReference type="Proteomes" id="UP001153069"/>
    </source>
</evidence>
<reference evidence="2" key="1">
    <citation type="submission" date="2020-06" db="EMBL/GenBank/DDBJ databases">
        <authorList>
            <consortium name="Plant Systems Biology data submission"/>
        </authorList>
    </citation>
    <scope>NUCLEOTIDE SEQUENCE</scope>
    <source>
        <strain evidence="2">D6</strain>
    </source>
</reference>
<name>A0A9N8DIK8_9STRA</name>